<name>A0ABR8JCY5_9BACT</name>
<comment type="caution">
    <text evidence="1">The sequence shown here is derived from an EMBL/GenBank/DDBJ whole genome shotgun (WGS) entry which is preliminary data.</text>
</comment>
<sequence length="146" mass="16570">MLPRIARTMCFAFFALLGASSCRKEEPASLEGRWDLTGASLQYYDAADKRIYVQKRTPSPSPTPTVISASSIINYRTADTRYAPLVFAQQGRQLTFYFQEGAGIPLEERTVLRLSEKSLTLKWRHRSAANGSYIIEEDNYTRKTGY</sequence>
<evidence type="ECO:0000313" key="1">
    <source>
        <dbReference type="EMBL" id="MBD2714681.1"/>
    </source>
</evidence>
<proteinExistence type="predicted"/>
<reference evidence="1 2" key="1">
    <citation type="submission" date="2020-09" db="EMBL/GenBank/DDBJ databases">
        <authorList>
            <person name="Kim M.K."/>
        </authorList>
    </citation>
    <scope>NUCLEOTIDE SEQUENCE [LARGE SCALE GENOMIC DNA]</scope>
    <source>
        <strain evidence="1 2">BT646</strain>
    </source>
</reference>
<keyword evidence="2" id="KW-1185">Reference proteome</keyword>
<dbReference type="PROSITE" id="PS51257">
    <property type="entry name" value="PROKAR_LIPOPROTEIN"/>
    <property type="match status" value="1"/>
</dbReference>
<evidence type="ECO:0008006" key="3">
    <source>
        <dbReference type="Google" id="ProtNLM"/>
    </source>
</evidence>
<accession>A0ABR8JCY5</accession>
<evidence type="ECO:0000313" key="2">
    <source>
        <dbReference type="Proteomes" id="UP000642468"/>
    </source>
</evidence>
<gene>
    <name evidence="1" type="ORF">IC231_06510</name>
</gene>
<dbReference type="Proteomes" id="UP000642468">
    <property type="component" value="Unassembled WGS sequence"/>
</dbReference>
<dbReference type="RefSeq" id="WP_190783696.1">
    <property type="nucleotide sequence ID" value="NZ_JACWZZ010000001.1"/>
</dbReference>
<organism evidence="1 2">
    <name type="scientific">Hymenobacter duratus</name>
    <dbReference type="NCBI Taxonomy" id="2771356"/>
    <lineage>
        <taxon>Bacteria</taxon>
        <taxon>Pseudomonadati</taxon>
        <taxon>Bacteroidota</taxon>
        <taxon>Cytophagia</taxon>
        <taxon>Cytophagales</taxon>
        <taxon>Hymenobacteraceae</taxon>
        <taxon>Hymenobacter</taxon>
    </lineage>
</organism>
<protein>
    <recommendedName>
        <fullName evidence="3">Lipocalin-like domain-containing protein</fullName>
    </recommendedName>
</protein>
<dbReference type="EMBL" id="JACWZZ010000001">
    <property type="protein sequence ID" value="MBD2714681.1"/>
    <property type="molecule type" value="Genomic_DNA"/>
</dbReference>